<evidence type="ECO:0000313" key="2">
    <source>
        <dbReference type="Proteomes" id="UP001148737"/>
    </source>
</evidence>
<gene>
    <name evidence="1" type="ORF">NLG97_g1909</name>
</gene>
<proteinExistence type="predicted"/>
<keyword evidence="2" id="KW-1185">Reference proteome</keyword>
<comment type="caution">
    <text evidence="1">The sequence shown here is derived from an EMBL/GenBank/DDBJ whole genome shotgun (WGS) entry which is preliminary data.</text>
</comment>
<reference evidence="1" key="1">
    <citation type="submission" date="2022-07" db="EMBL/GenBank/DDBJ databases">
        <title>Genome Sequence of Lecanicillium saksenae.</title>
        <authorList>
            <person name="Buettner E."/>
        </authorList>
    </citation>
    <scope>NUCLEOTIDE SEQUENCE</scope>
    <source>
        <strain evidence="1">VT-O1</strain>
    </source>
</reference>
<evidence type="ECO:0000313" key="1">
    <source>
        <dbReference type="EMBL" id="KAJ3497431.1"/>
    </source>
</evidence>
<accession>A0ACC1R6I7</accession>
<name>A0ACC1R6I7_9HYPO</name>
<protein>
    <submittedName>
        <fullName evidence="1">Uncharacterized protein</fullName>
    </submittedName>
</protein>
<dbReference type="EMBL" id="JANAKD010000111">
    <property type="protein sequence ID" value="KAJ3497431.1"/>
    <property type="molecule type" value="Genomic_DNA"/>
</dbReference>
<organism evidence="1 2">
    <name type="scientific">Lecanicillium saksenae</name>
    <dbReference type="NCBI Taxonomy" id="468837"/>
    <lineage>
        <taxon>Eukaryota</taxon>
        <taxon>Fungi</taxon>
        <taxon>Dikarya</taxon>
        <taxon>Ascomycota</taxon>
        <taxon>Pezizomycotina</taxon>
        <taxon>Sordariomycetes</taxon>
        <taxon>Hypocreomycetidae</taxon>
        <taxon>Hypocreales</taxon>
        <taxon>Cordycipitaceae</taxon>
        <taxon>Lecanicillium</taxon>
    </lineage>
</organism>
<sequence>MHALRAVLAFAAAASGAVLPDTTIRVMDVKQCLCITNKGPCKCGQTATSQIPVQLPAATAIMTADTGAEHAPSTESFRCVCPEEGHDGRPFGRPCACNIAEEPLWLPKASRVARGSQEEEILPVIPDKPLPPVISPKAHHSPIHCLCFIREEDGMAMPCPCNHATYHLGYVNYID</sequence>
<dbReference type="Proteomes" id="UP001148737">
    <property type="component" value="Unassembled WGS sequence"/>
</dbReference>